<organism evidence="2 3">
    <name type="scientific">Eruca vesicaria subsp. sativa</name>
    <name type="common">Garden rocket</name>
    <name type="synonym">Eruca sativa</name>
    <dbReference type="NCBI Taxonomy" id="29727"/>
    <lineage>
        <taxon>Eukaryota</taxon>
        <taxon>Viridiplantae</taxon>
        <taxon>Streptophyta</taxon>
        <taxon>Embryophyta</taxon>
        <taxon>Tracheophyta</taxon>
        <taxon>Spermatophyta</taxon>
        <taxon>Magnoliopsida</taxon>
        <taxon>eudicotyledons</taxon>
        <taxon>Gunneridae</taxon>
        <taxon>Pentapetalae</taxon>
        <taxon>rosids</taxon>
        <taxon>malvids</taxon>
        <taxon>Brassicales</taxon>
        <taxon>Brassicaceae</taxon>
        <taxon>Brassiceae</taxon>
        <taxon>Eruca</taxon>
    </lineage>
</organism>
<evidence type="ECO:0000313" key="3">
    <source>
        <dbReference type="Proteomes" id="UP001642260"/>
    </source>
</evidence>
<feature type="compositionally biased region" description="Polar residues" evidence="1">
    <location>
        <begin position="61"/>
        <end position="72"/>
    </location>
</feature>
<feature type="region of interest" description="Disordered" evidence="1">
    <location>
        <begin position="1"/>
        <end position="72"/>
    </location>
</feature>
<dbReference type="EMBL" id="CAKOAT010730709">
    <property type="protein sequence ID" value="CAH8386916.1"/>
    <property type="molecule type" value="Genomic_DNA"/>
</dbReference>
<gene>
    <name evidence="2" type="ORF">ERUC_LOCUS39399</name>
</gene>
<accession>A0ABC8LU50</accession>
<keyword evidence="3" id="KW-1185">Reference proteome</keyword>
<dbReference type="AlphaFoldDB" id="A0ABC8LU50"/>
<reference evidence="2 3" key="1">
    <citation type="submission" date="2022-03" db="EMBL/GenBank/DDBJ databases">
        <authorList>
            <person name="Macdonald S."/>
            <person name="Ahmed S."/>
            <person name="Newling K."/>
        </authorList>
    </citation>
    <scope>NUCLEOTIDE SEQUENCE [LARGE SCALE GENOMIC DNA]</scope>
</reference>
<evidence type="ECO:0000313" key="2">
    <source>
        <dbReference type="EMBL" id="CAH8386916.1"/>
    </source>
</evidence>
<dbReference type="Proteomes" id="UP001642260">
    <property type="component" value="Unassembled WGS sequence"/>
</dbReference>
<feature type="compositionally biased region" description="Pro residues" evidence="1">
    <location>
        <begin position="24"/>
        <end position="37"/>
    </location>
</feature>
<comment type="caution">
    <text evidence="2">The sequence shown here is derived from an EMBL/GenBank/DDBJ whole genome shotgun (WGS) entry which is preliminary data.</text>
</comment>
<name>A0ABC8LU50_ERUVS</name>
<evidence type="ECO:0000256" key="1">
    <source>
        <dbReference type="SAM" id="MobiDB-lite"/>
    </source>
</evidence>
<protein>
    <submittedName>
        <fullName evidence="2">Uncharacterized protein</fullName>
    </submittedName>
</protein>
<proteinExistence type="predicted"/>
<sequence length="115" mass="12281">MQNVWRVPGRFSGMNPPSAAAGEPPDPPLKPPDPPNQKSPLSPNNFPTLSDAKTFPKTPRSKTTLSSNKMESVSQTTIASMASAVSTGASLPPVNEKIHPLRVSGVYFTQSHQET</sequence>